<keyword evidence="4 6" id="KW-0472">Membrane</keyword>
<dbReference type="PANTHER" id="PTHR22950">
    <property type="entry name" value="AMINO ACID TRANSPORTER"/>
    <property type="match status" value="1"/>
</dbReference>
<dbReference type="PANTHER" id="PTHR22950:SF682">
    <property type="entry name" value="TRANSMEMBRANE AMINO ACID TRANSPORTER FAMILY PROTEIN"/>
    <property type="match status" value="1"/>
</dbReference>
<feature type="transmembrane region" description="Helical" evidence="6">
    <location>
        <begin position="95"/>
        <end position="118"/>
    </location>
</feature>
<dbReference type="Proteomes" id="UP001281761">
    <property type="component" value="Unassembled WGS sequence"/>
</dbReference>
<gene>
    <name evidence="8" type="ORF">BLNAU_17814</name>
</gene>
<reference evidence="8 9" key="1">
    <citation type="journal article" date="2022" name="bioRxiv">
        <title>Genomics of Preaxostyla Flagellates Illuminates Evolutionary Transitions and the Path Towards Mitochondrial Loss.</title>
        <authorList>
            <person name="Novak L.V.F."/>
            <person name="Treitli S.C."/>
            <person name="Pyrih J."/>
            <person name="Halakuc P."/>
            <person name="Pipaliya S.V."/>
            <person name="Vacek V."/>
            <person name="Brzon O."/>
            <person name="Soukal P."/>
            <person name="Eme L."/>
            <person name="Dacks J.B."/>
            <person name="Karnkowska A."/>
            <person name="Elias M."/>
            <person name="Hampl V."/>
        </authorList>
    </citation>
    <scope>NUCLEOTIDE SEQUENCE [LARGE SCALE GENOMIC DNA]</scope>
    <source>
        <strain evidence="8">NAU3</strain>
        <tissue evidence="8">Gut</tissue>
    </source>
</reference>
<evidence type="ECO:0000256" key="6">
    <source>
        <dbReference type="SAM" id="Phobius"/>
    </source>
</evidence>
<proteinExistence type="predicted"/>
<keyword evidence="3 6" id="KW-1133">Transmembrane helix</keyword>
<evidence type="ECO:0000256" key="2">
    <source>
        <dbReference type="ARBA" id="ARBA00022692"/>
    </source>
</evidence>
<evidence type="ECO:0000256" key="4">
    <source>
        <dbReference type="ARBA" id="ARBA00023136"/>
    </source>
</evidence>
<feature type="transmembrane region" description="Helical" evidence="6">
    <location>
        <begin position="288"/>
        <end position="310"/>
    </location>
</feature>
<feature type="transmembrane region" description="Helical" evidence="6">
    <location>
        <begin position="364"/>
        <end position="385"/>
    </location>
</feature>
<evidence type="ECO:0000256" key="3">
    <source>
        <dbReference type="ARBA" id="ARBA00022989"/>
    </source>
</evidence>
<feature type="transmembrane region" description="Helical" evidence="6">
    <location>
        <begin position="578"/>
        <end position="600"/>
    </location>
</feature>
<evidence type="ECO:0000313" key="8">
    <source>
        <dbReference type="EMBL" id="KAK2947253.1"/>
    </source>
</evidence>
<keyword evidence="2 6" id="KW-0812">Transmembrane</keyword>
<feature type="transmembrane region" description="Helical" evidence="6">
    <location>
        <begin position="243"/>
        <end position="266"/>
    </location>
</feature>
<keyword evidence="9" id="KW-1185">Reference proteome</keyword>
<sequence>MKDENKPLLGKAKTPKKAKPATIVSGTINLVNTVIGAGTLGLPYAFAKAGLLPAILMFIALALLSYLTMYYIAYASDVTLCYSCGDIASKLYGPIGILLISLIVFIKCFGVLWSYSVLVGDFLISLLQAMRVPATSFVVNRYFITPMVGFFVYQPLSWFERVDSLKMFSFASIISMLYVVFVVVLRFIWNPAAQIHAKPEIIHPSPTIIQTFSMLCFAFGCHQTVPILQGELKKKDVHLMNRVGVLSFIIVAAIYFTCGLFGYLQFTNIFFTARSPGNVLTLFPDNDWFALVARICLTFVVIISFPLLVIPARSSLWNIIRVVKDIAQKPKDKPMRNLYPSGRPPPLLPNEWKDKKVCGPLTKYRLFVMLFGSGLTTGAILLGMFVSKVDIVFDIIGSTAGCAVGFVIPAMFYIRCRTHPEMAVSKDRHRILVDTSNPVDIPFYEQIKDFNTVSPFNTEINEPENANKSSNPNPYSNDDKSQQVGFGGSINAEGMTYQRRLYSTSDSPQQSLQNPTPHGSINDQGPQADGEGSRLLSDQYLSSEIEIVLPEDPANDDEYQKAYRKYMVKHPLCDVKNALAIVVMIFGVVCGACSLTMSFIKF</sequence>
<feature type="transmembrane region" description="Helical" evidence="6">
    <location>
        <begin position="21"/>
        <end position="45"/>
    </location>
</feature>
<name>A0ABQ9X6P3_9EUKA</name>
<feature type="transmembrane region" description="Helical" evidence="6">
    <location>
        <begin position="391"/>
        <end position="414"/>
    </location>
</feature>
<evidence type="ECO:0000313" key="9">
    <source>
        <dbReference type="Proteomes" id="UP001281761"/>
    </source>
</evidence>
<dbReference type="Pfam" id="PF01490">
    <property type="entry name" value="Aa_trans"/>
    <property type="match status" value="1"/>
</dbReference>
<dbReference type="InterPro" id="IPR013057">
    <property type="entry name" value="AA_transpt_TM"/>
</dbReference>
<evidence type="ECO:0000259" key="7">
    <source>
        <dbReference type="Pfam" id="PF01490"/>
    </source>
</evidence>
<accession>A0ABQ9X6P3</accession>
<protein>
    <submittedName>
        <fullName evidence="8">Transmembrane amino acid transporter</fullName>
    </submittedName>
</protein>
<dbReference type="EMBL" id="JARBJD010000206">
    <property type="protein sequence ID" value="KAK2947253.1"/>
    <property type="molecule type" value="Genomic_DNA"/>
</dbReference>
<evidence type="ECO:0000256" key="1">
    <source>
        <dbReference type="ARBA" id="ARBA00004141"/>
    </source>
</evidence>
<feature type="region of interest" description="Disordered" evidence="5">
    <location>
        <begin position="503"/>
        <end position="533"/>
    </location>
</feature>
<evidence type="ECO:0000256" key="5">
    <source>
        <dbReference type="SAM" id="MobiDB-lite"/>
    </source>
</evidence>
<comment type="subcellular location">
    <subcellularLocation>
        <location evidence="1">Membrane</location>
        <topology evidence="1">Multi-pass membrane protein</topology>
    </subcellularLocation>
</comment>
<comment type="caution">
    <text evidence="8">The sequence shown here is derived from an EMBL/GenBank/DDBJ whole genome shotgun (WGS) entry which is preliminary data.</text>
</comment>
<feature type="region of interest" description="Disordered" evidence="5">
    <location>
        <begin position="455"/>
        <end position="489"/>
    </location>
</feature>
<feature type="transmembrane region" description="Helical" evidence="6">
    <location>
        <begin position="51"/>
        <end position="74"/>
    </location>
</feature>
<feature type="transmembrane region" description="Helical" evidence="6">
    <location>
        <begin position="168"/>
        <end position="189"/>
    </location>
</feature>
<organism evidence="8 9">
    <name type="scientific">Blattamonas nauphoetae</name>
    <dbReference type="NCBI Taxonomy" id="2049346"/>
    <lineage>
        <taxon>Eukaryota</taxon>
        <taxon>Metamonada</taxon>
        <taxon>Preaxostyla</taxon>
        <taxon>Oxymonadida</taxon>
        <taxon>Blattamonas</taxon>
    </lineage>
</organism>
<feature type="compositionally biased region" description="Polar residues" evidence="5">
    <location>
        <begin position="455"/>
        <end position="476"/>
    </location>
</feature>
<feature type="domain" description="Amino acid transporter transmembrane" evidence="7">
    <location>
        <begin position="20"/>
        <end position="426"/>
    </location>
</feature>
<feature type="compositionally biased region" description="Polar residues" evidence="5">
    <location>
        <begin position="503"/>
        <end position="525"/>
    </location>
</feature>